<evidence type="ECO:0000313" key="2">
    <source>
        <dbReference type="EMBL" id="KAJ8351870.1"/>
    </source>
</evidence>
<keyword evidence="3" id="KW-1185">Reference proteome</keyword>
<accession>A0A9Q1F6B8</accession>
<name>A0A9Q1F6B8_SYNKA</name>
<organism evidence="2 3">
    <name type="scientific">Synaphobranchus kaupii</name>
    <name type="common">Kaup's arrowtooth eel</name>
    <dbReference type="NCBI Taxonomy" id="118154"/>
    <lineage>
        <taxon>Eukaryota</taxon>
        <taxon>Metazoa</taxon>
        <taxon>Chordata</taxon>
        <taxon>Craniata</taxon>
        <taxon>Vertebrata</taxon>
        <taxon>Euteleostomi</taxon>
        <taxon>Actinopterygii</taxon>
        <taxon>Neopterygii</taxon>
        <taxon>Teleostei</taxon>
        <taxon>Anguilliformes</taxon>
        <taxon>Synaphobranchidae</taxon>
        <taxon>Synaphobranchus</taxon>
    </lineage>
</organism>
<evidence type="ECO:0000256" key="1">
    <source>
        <dbReference type="SAM" id="MobiDB-lite"/>
    </source>
</evidence>
<sequence length="156" mass="16644">MKADYSVCLCWALPYPGLMEAGRWGPCHAPESHALGRGPAADLSLCRGLRGLLRGGPGPCGTINIHERGGEWGVPAPGPATHCCNHRKSAVAARREPPSAPRISLPSPRKTPLGSCEAAAVWAGRTQGKGRDRYERRQQKCEIKPSPSHRLGLGGR</sequence>
<dbReference type="Proteomes" id="UP001152622">
    <property type="component" value="Chromosome 8"/>
</dbReference>
<comment type="caution">
    <text evidence="2">The sequence shown here is derived from an EMBL/GenBank/DDBJ whole genome shotgun (WGS) entry which is preliminary data.</text>
</comment>
<dbReference type="EMBL" id="JAINUF010000008">
    <property type="protein sequence ID" value="KAJ8351870.1"/>
    <property type="molecule type" value="Genomic_DNA"/>
</dbReference>
<protein>
    <submittedName>
        <fullName evidence="2">Uncharacterized protein</fullName>
    </submittedName>
</protein>
<feature type="compositionally biased region" description="Basic and acidic residues" evidence="1">
    <location>
        <begin position="129"/>
        <end position="143"/>
    </location>
</feature>
<feature type="region of interest" description="Disordered" evidence="1">
    <location>
        <begin position="87"/>
        <end position="156"/>
    </location>
</feature>
<reference evidence="2" key="1">
    <citation type="journal article" date="2023" name="Science">
        <title>Genome structures resolve the early diversification of teleost fishes.</title>
        <authorList>
            <person name="Parey E."/>
            <person name="Louis A."/>
            <person name="Montfort J."/>
            <person name="Bouchez O."/>
            <person name="Roques C."/>
            <person name="Iampietro C."/>
            <person name="Lluch J."/>
            <person name="Castinel A."/>
            <person name="Donnadieu C."/>
            <person name="Desvignes T."/>
            <person name="Floi Bucao C."/>
            <person name="Jouanno E."/>
            <person name="Wen M."/>
            <person name="Mejri S."/>
            <person name="Dirks R."/>
            <person name="Jansen H."/>
            <person name="Henkel C."/>
            <person name="Chen W.J."/>
            <person name="Zahm M."/>
            <person name="Cabau C."/>
            <person name="Klopp C."/>
            <person name="Thompson A.W."/>
            <person name="Robinson-Rechavi M."/>
            <person name="Braasch I."/>
            <person name="Lecointre G."/>
            <person name="Bobe J."/>
            <person name="Postlethwait J.H."/>
            <person name="Berthelot C."/>
            <person name="Roest Crollius H."/>
            <person name="Guiguen Y."/>
        </authorList>
    </citation>
    <scope>NUCLEOTIDE SEQUENCE</scope>
    <source>
        <strain evidence="2">WJC10195</strain>
    </source>
</reference>
<gene>
    <name evidence="2" type="ORF">SKAU_G00233460</name>
</gene>
<proteinExistence type="predicted"/>
<dbReference type="AlphaFoldDB" id="A0A9Q1F6B8"/>
<evidence type="ECO:0000313" key="3">
    <source>
        <dbReference type="Proteomes" id="UP001152622"/>
    </source>
</evidence>